<accession>A0AAD6U7V8</accession>
<sequence length="476" mass="52823">MDFRHEHQKLQRKFRHIKSREAKLKAELSTFKLAESGAKRSAHLASARIAELTAVIQTFAVEGRKKSCDSKETTLTLRKQIKSLKQRLRRSIRSLTRTVDRAKKKWSICRVTDKGIYTMQARKLARLMADSGCARGKVGPLLERVGQMFGIHVTRSMSRRTVGRTVDEGGVATKVQAIFELSQSPGVTVSADSTSNRGINIESAHMNLRVPDYASGSQAVDLNSTPKVRFLGVDKTMDHTSAESVRGWNERIEENTDLFNRSPLAARLKRQYTVRDFFRILWGMHGDHASTEKGTATGLQTQKHAGTLQDLGEQALAGKSYMELVEYLGAWNARKIAEAGGEEAWNALAPAEQANRDAKLMNDIVTVLGKEEYDMLAPEERRALDLFIWGGCCMHKDLNSFRGGNGEMMLEWPKLGLEGPVLLANKHNAAVLRNLLDPAAPRDAVLTEDEFKAFEASTRGGVKACALAGAIFNNKD</sequence>
<organism evidence="2 3">
    <name type="scientific">Mycena belliarum</name>
    <dbReference type="NCBI Taxonomy" id="1033014"/>
    <lineage>
        <taxon>Eukaryota</taxon>
        <taxon>Fungi</taxon>
        <taxon>Dikarya</taxon>
        <taxon>Basidiomycota</taxon>
        <taxon>Agaricomycotina</taxon>
        <taxon>Agaricomycetes</taxon>
        <taxon>Agaricomycetidae</taxon>
        <taxon>Agaricales</taxon>
        <taxon>Marasmiineae</taxon>
        <taxon>Mycenaceae</taxon>
        <taxon>Mycena</taxon>
    </lineage>
</organism>
<keyword evidence="3" id="KW-1185">Reference proteome</keyword>
<proteinExistence type="predicted"/>
<feature type="coiled-coil region" evidence="1">
    <location>
        <begin position="78"/>
        <end position="105"/>
    </location>
</feature>
<name>A0AAD6U7V8_9AGAR</name>
<dbReference type="Proteomes" id="UP001222325">
    <property type="component" value="Unassembled WGS sequence"/>
</dbReference>
<protein>
    <submittedName>
        <fullName evidence="2">Uncharacterized protein</fullName>
    </submittedName>
</protein>
<feature type="non-terminal residue" evidence="2">
    <location>
        <position position="1"/>
    </location>
</feature>
<dbReference type="EMBL" id="JARJCN010000016">
    <property type="protein sequence ID" value="KAJ7093335.1"/>
    <property type="molecule type" value="Genomic_DNA"/>
</dbReference>
<keyword evidence="1" id="KW-0175">Coiled coil</keyword>
<reference evidence="2" key="1">
    <citation type="submission" date="2023-03" db="EMBL/GenBank/DDBJ databases">
        <title>Massive genome expansion in bonnet fungi (Mycena s.s.) driven by repeated elements and novel gene families across ecological guilds.</title>
        <authorList>
            <consortium name="Lawrence Berkeley National Laboratory"/>
            <person name="Harder C.B."/>
            <person name="Miyauchi S."/>
            <person name="Viragh M."/>
            <person name="Kuo A."/>
            <person name="Thoen E."/>
            <person name="Andreopoulos B."/>
            <person name="Lu D."/>
            <person name="Skrede I."/>
            <person name="Drula E."/>
            <person name="Henrissat B."/>
            <person name="Morin E."/>
            <person name="Kohler A."/>
            <person name="Barry K."/>
            <person name="LaButti K."/>
            <person name="Morin E."/>
            <person name="Salamov A."/>
            <person name="Lipzen A."/>
            <person name="Mereny Z."/>
            <person name="Hegedus B."/>
            <person name="Baldrian P."/>
            <person name="Stursova M."/>
            <person name="Weitz H."/>
            <person name="Taylor A."/>
            <person name="Grigoriev I.V."/>
            <person name="Nagy L.G."/>
            <person name="Martin F."/>
            <person name="Kauserud H."/>
        </authorList>
    </citation>
    <scope>NUCLEOTIDE SEQUENCE</scope>
    <source>
        <strain evidence="2">CBHHK173m</strain>
    </source>
</reference>
<evidence type="ECO:0000256" key="1">
    <source>
        <dbReference type="SAM" id="Coils"/>
    </source>
</evidence>
<gene>
    <name evidence="2" type="ORF">B0H15DRAFT_776748</name>
</gene>
<comment type="caution">
    <text evidence="2">The sequence shown here is derived from an EMBL/GenBank/DDBJ whole genome shotgun (WGS) entry which is preliminary data.</text>
</comment>
<evidence type="ECO:0000313" key="3">
    <source>
        <dbReference type="Proteomes" id="UP001222325"/>
    </source>
</evidence>
<dbReference type="AlphaFoldDB" id="A0AAD6U7V8"/>
<evidence type="ECO:0000313" key="2">
    <source>
        <dbReference type="EMBL" id="KAJ7093335.1"/>
    </source>
</evidence>